<evidence type="ECO:0000313" key="3">
    <source>
        <dbReference type="Proteomes" id="UP000604083"/>
    </source>
</evidence>
<dbReference type="Proteomes" id="UP000604083">
    <property type="component" value="Unassembled WGS sequence"/>
</dbReference>
<keyword evidence="3" id="KW-1185">Reference proteome</keyword>
<sequence length="207" mass="23484">MKILSHLCVWSILICICSASDALVKDVMDYVQEVESGVTSEANWKEQGKKFEEFMLSLGAEIEGQGEEVIEELDPAEAGDRIRLIALDFLRNKESYVEIYDEYVRHPTEAEIEKKREDFIAKHGGPSSDDPFGGVGSNVVKADPTFPAPSQIGEKHLKENYQYCFEYFWLAPRKEETMKGYRETLANALDLLKDANGDQPDIRDLLK</sequence>
<reference evidence="2" key="1">
    <citation type="submission" date="2021-01" db="EMBL/GenBank/DDBJ databases">
        <title>Modified the classification status of verrucomicrobia.</title>
        <authorList>
            <person name="Feng X."/>
        </authorList>
    </citation>
    <scope>NUCLEOTIDE SEQUENCE</scope>
    <source>
        <strain evidence="2">KCTC 12986</strain>
    </source>
</reference>
<evidence type="ECO:0000256" key="1">
    <source>
        <dbReference type="SAM" id="SignalP"/>
    </source>
</evidence>
<feature type="signal peptide" evidence="1">
    <location>
        <begin position="1"/>
        <end position="22"/>
    </location>
</feature>
<organism evidence="2 3">
    <name type="scientific">Roseibacillus ishigakijimensis</name>
    <dbReference type="NCBI Taxonomy" id="454146"/>
    <lineage>
        <taxon>Bacteria</taxon>
        <taxon>Pseudomonadati</taxon>
        <taxon>Verrucomicrobiota</taxon>
        <taxon>Verrucomicrobiia</taxon>
        <taxon>Verrucomicrobiales</taxon>
        <taxon>Verrucomicrobiaceae</taxon>
        <taxon>Roseibacillus</taxon>
    </lineage>
</organism>
<dbReference type="RefSeq" id="WP_200390439.1">
    <property type="nucleotide sequence ID" value="NZ_JAENIO010000004.1"/>
</dbReference>
<dbReference type="AlphaFoldDB" id="A0A934RPB4"/>
<comment type="caution">
    <text evidence="2">The sequence shown here is derived from an EMBL/GenBank/DDBJ whole genome shotgun (WGS) entry which is preliminary data.</text>
</comment>
<gene>
    <name evidence="2" type="ORF">JIN78_02950</name>
</gene>
<accession>A0A934RPB4</accession>
<dbReference type="EMBL" id="JAENIO010000004">
    <property type="protein sequence ID" value="MBK1833008.1"/>
    <property type="molecule type" value="Genomic_DNA"/>
</dbReference>
<evidence type="ECO:0000313" key="2">
    <source>
        <dbReference type="EMBL" id="MBK1833008.1"/>
    </source>
</evidence>
<keyword evidence="1" id="KW-0732">Signal</keyword>
<name>A0A934RPB4_9BACT</name>
<feature type="chain" id="PRO_5037550489" evidence="1">
    <location>
        <begin position="23"/>
        <end position="207"/>
    </location>
</feature>
<proteinExistence type="predicted"/>
<protein>
    <submittedName>
        <fullName evidence="2">Uncharacterized protein</fullName>
    </submittedName>
</protein>